<dbReference type="EMBL" id="KB644412">
    <property type="protein sequence ID" value="EPS30825.1"/>
    <property type="molecule type" value="Genomic_DNA"/>
</dbReference>
<evidence type="ECO:0000313" key="2">
    <source>
        <dbReference type="EMBL" id="EPS30825.1"/>
    </source>
</evidence>
<name>S7ZJP6_PENO1</name>
<accession>S7ZJP6</accession>
<dbReference type="STRING" id="933388.S7ZJP6"/>
<feature type="region of interest" description="Disordered" evidence="1">
    <location>
        <begin position="188"/>
        <end position="233"/>
    </location>
</feature>
<evidence type="ECO:0000313" key="3">
    <source>
        <dbReference type="Proteomes" id="UP000019376"/>
    </source>
</evidence>
<gene>
    <name evidence="2" type="ORF">PDE_05777</name>
</gene>
<evidence type="ECO:0000256" key="1">
    <source>
        <dbReference type="SAM" id="MobiDB-lite"/>
    </source>
</evidence>
<dbReference type="Proteomes" id="UP000019376">
    <property type="component" value="Unassembled WGS sequence"/>
</dbReference>
<protein>
    <submittedName>
        <fullName evidence="2">Uncharacterized protein</fullName>
    </submittedName>
</protein>
<keyword evidence="3" id="KW-1185">Reference proteome</keyword>
<dbReference type="AlphaFoldDB" id="S7ZJP6"/>
<proteinExistence type="predicted"/>
<dbReference type="HOGENOM" id="CLU_831850_0_0_1"/>
<organism evidence="2 3">
    <name type="scientific">Penicillium oxalicum (strain 114-2 / CGMCC 5302)</name>
    <name type="common">Penicillium decumbens</name>
    <dbReference type="NCBI Taxonomy" id="933388"/>
    <lineage>
        <taxon>Eukaryota</taxon>
        <taxon>Fungi</taxon>
        <taxon>Dikarya</taxon>
        <taxon>Ascomycota</taxon>
        <taxon>Pezizomycotina</taxon>
        <taxon>Eurotiomycetes</taxon>
        <taxon>Eurotiomycetidae</taxon>
        <taxon>Eurotiales</taxon>
        <taxon>Aspergillaceae</taxon>
        <taxon>Penicillium</taxon>
    </lineage>
</organism>
<sequence length="334" mass="39071">MQEDRDILLVVCCWDGLTTNQGAFLKLFRLLPSRVSIVLRILAEDLDDRDWLGRPRPHLYDVDPLQVCEIWSGDRDLEDINVRSSLRWSTCAFLKIVPAIASTKMALSYDLSTLHELTNNRNNHRWAKQPTQFPCKEADCPLLFETSDSRAVHWNRDRRPRTEEEMKLDLDFRTCQFCGRTFARGDGRQLHEREACPQNPDIKRKSSPPSTGLKRTRRVQSPSPTPPPLAEGEERAYEHLPAEERLMLPRIDIHDPVIYRRESFCRYPGCDVVRRIEPTKHLRHYYQVHHNFVMANFTTSLHKQDEEEHDRGRQWLATCAVRGVVGDPPRIRKM</sequence>
<reference evidence="2 3" key="1">
    <citation type="journal article" date="2013" name="PLoS ONE">
        <title>Genomic and secretomic analyses reveal unique features of the lignocellulolytic enzyme system of Penicillium decumbens.</title>
        <authorList>
            <person name="Liu G."/>
            <person name="Zhang L."/>
            <person name="Wei X."/>
            <person name="Zou G."/>
            <person name="Qin Y."/>
            <person name="Ma L."/>
            <person name="Li J."/>
            <person name="Zheng H."/>
            <person name="Wang S."/>
            <person name="Wang C."/>
            <person name="Xun L."/>
            <person name="Zhao G.-P."/>
            <person name="Zhou Z."/>
            <person name="Qu Y."/>
        </authorList>
    </citation>
    <scope>NUCLEOTIDE SEQUENCE [LARGE SCALE GENOMIC DNA]</scope>
    <source>
        <strain evidence="3">114-2 / CGMCC 5302</strain>
    </source>
</reference>
<dbReference type="PhylomeDB" id="S7ZJP6"/>
<dbReference type="OrthoDB" id="4368249at2759"/>